<dbReference type="EMBL" id="JACXWA010000109">
    <property type="protein sequence ID" value="MBD3870972.1"/>
    <property type="molecule type" value="Genomic_DNA"/>
</dbReference>
<dbReference type="InterPro" id="IPR042175">
    <property type="entry name" value="Cell/Rod_MreC_2"/>
</dbReference>
<protein>
    <recommendedName>
        <fullName evidence="2">Cell shape-determining protein MreC</fullName>
    </recommendedName>
    <alternativeName>
        <fullName evidence="4">Cell shape protein MreC</fullName>
    </alternativeName>
</protein>
<evidence type="ECO:0000256" key="3">
    <source>
        <dbReference type="ARBA" id="ARBA00022960"/>
    </source>
</evidence>
<reference evidence="6 7" key="1">
    <citation type="submission" date="2020-08" db="EMBL/GenBank/DDBJ databases">
        <title>Acidobacteriota in marine sediments use diverse sulfur dissimilation pathways.</title>
        <authorList>
            <person name="Wasmund K."/>
        </authorList>
    </citation>
    <scope>NUCLEOTIDE SEQUENCE [LARGE SCALE GENOMIC DNA]</scope>
    <source>
        <strain evidence="6">MAG AM3-A</strain>
    </source>
</reference>
<dbReference type="InterPro" id="IPR055342">
    <property type="entry name" value="MreC_beta-barrel_core"/>
</dbReference>
<evidence type="ECO:0000313" key="6">
    <source>
        <dbReference type="EMBL" id="MBD3870972.1"/>
    </source>
</evidence>
<proteinExistence type="inferred from homology"/>
<gene>
    <name evidence="6" type="ORF">IFJ97_06380</name>
</gene>
<dbReference type="GO" id="GO:0005886">
    <property type="term" value="C:plasma membrane"/>
    <property type="evidence" value="ECO:0007669"/>
    <property type="project" value="TreeGrafter"/>
</dbReference>
<dbReference type="GO" id="GO:0008360">
    <property type="term" value="P:regulation of cell shape"/>
    <property type="evidence" value="ECO:0007669"/>
    <property type="project" value="UniProtKB-KW"/>
</dbReference>
<evidence type="ECO:0000256" key="2">
    <source>
        <dbReference type="ARBA" id="ARBA00013855"/>
    </source>
</evidence>
<accession>A0A8J6XXS3</accession>
<evidence type="ECO:0000256" key="4">
    <source>
        <dbReference type="ARBA" id="ARBA00032089"/>
    </source>
</evidence>
<comment type="similarity">
    <text evidence="1">Belongs to the MreC family.</text>
</comment>
<name>A0A8J6XXS3_9BACT</name>
<evidence type="ECO:0000313" key="7">
    <source>
        <dbReference type="Proteomes" id="UP000598633"/>
    </source>
</evidence>
<comment type="caution">
    <text evidence="6">The sequence shown here is derived from an EMBL/GenBank/DDBJ whole genome shotgun (WGS) entry which is preliminary data.</text>
</comment>
<organism evidence="6 7">
    <name type="scientific">Candidatus Sulfomarinibacter kjeldsenii</name>
    <dbReference type="NCBI Taxonomy" id="2885994"/>
    <lineage>
        <taxon>Bacteria</taxon>
        <taxon>Pseudomonadati</taxon>
        <taxon>Acidobacteriota</taxon>
        <taxon>Thermoanaerobaculia</taxon>
        <taxon>Thermoanaerobaculales</taxon>
        <taxon>Candidatus Sulfomarinibacteraceae</taxon>
        <taxon>Candidatus Sulfomarinibacter</taxon>
    </lineage>
</organism>
<dbReference type="InterPro" id="IPR042177">
    <property type="entry name" value="Cell/Rod_1"/>
</dbReference>
<dbReference type="Pfam" id="PF04085">
    <property type="entry name" value="MreC"/>
    <property type="match status" value="1"/>
</dbReference>
<dbReference type="InterPro" id="IPR007221">
    <property type="entry name" value="MreC"/>
</dbReference>
<dbReference type="AlphaFoldDB" id="A0A8J6XXS3"/>
<dbReference type="Gene3D" id="2.40.10.350">
    <property type="entry name" value="Rod shape-determining protein MreC, domain 2"/>
    <property type="match status" value="1"/>
</dbReference>
<evidence type="ECO:0000259" key="5">
    <source>
        <dbReference type="Pfam" id="PF04085"/>
    </source>
</evidence>
<dbReference type="Gene3D" id="2.40.10.340">
    <property type="entry name" value="Rod shape-determining protein MreC, domain 1"/>
    <property type="match status" value="1"/>
</dbReference>
<feature type="domain" description="Rod shape-determining protein MreC beta-barrel core" evidence="5">
    <location>
        <begin position="143"/>
        <end position="263"/>
    </location>
</feature>
<keyword evidence="3" id="KW-0133">Cell shape</keyword>
<dbReference type="PANTHER" id="PTHR34138:SF1">
    <property type="entry name" value="CELL SHAPE-DETERMINING PROTEIN MREC"/>
    <property type="match status" value="1"/>
</dbReference>
<dbReference type="Proteomes" id="UP000598633">
    <property type="component" value="Unassembled WGS sequence"/>
</dbReference>
<dbReference type="PANTHER" id="PTHR34138">
    <property type="entry name" value="CELL SHAPE-DETERMINING PROTEIN MREC"/>
    <property type="match status" value="1"/>
</dbReference>
<evidence type="ECO:0000256" key="1">
    <source>
        <dbReference type="ARBA" id="ARBA00009369"/>
    </source>
</evidence>
<sequence>MPEMSRTYLLRTVLVWTLLELLAALQVPAVGGSPVLFSWLRTLIEPVAMVAQGTVDLAVDLGLGARGLQRATVENREMRIALETLRARQILLQADLAALREIGDFAGPSAEFDAGALVGRCTYRDLIAGTMEVRTAGSFILAHDTPVVSAKGLVGRVLRSDGRRHWLQLLTHAAAAVAVKTEDSLVHGLALGTGSNALTIAYVPRQAELERGDLLITSGGDGIYPPGIPAARVTRIRESDEPFLEVTAVSTADLHAIRMVLILPEWAPTASGGLP</sequence>